<organism evidence="2">
    <name type="scientific">Neospora caninum (strain Liverpool)</name>
    <dbReference type="NCBI Taxonomy" id="572307"/>
    <lineage>
        <taxon>Eukaryota</taxon>
        <taxon>Sar</taxon>
        <taxon>Alveolata</taxon>
        <taxon>Apicomplexa</taxon>
        <taxon>Conoidasida</taxon>
        <taxon>Coccidia</taxon>
        <taxon>Eucoccidiorida</taxon>
        <taxon>Eimeriorina</taxon>
        <taxon>Sarcocystidae</taxon>
        <taxon>Neospora</taxon>
    </lineage>
</organism>
<name>A0A0F7UK52_NEOCL</name>
<feature type="region of interest" description="Disordered" evidence="1">
    <location>
        <begin position="1"/>
        <end position="23"/>
    </location>
</feature>
<feature type="compositionally biased region" description="Low complexity" evidence="1">
    <location>
        <begin position="91"/>
        <end position="133"/>
    </location>
</feature>
<feature type="region of interest" description="Disordered" evidence="1">
    <location>
        <begin position="199"/>
        <end position="244"/>
    </location>
</feature>
<sequence>MSQRSGRPRLFAPPSRARRAYERHRRELAEFTLSRQQQPPPEPLVKRLTTLQLMKEKAKEEDRKEKFKTEFSVGLVVKKRPRTADEQNANSVSPSRPPRSSVVSPSSVGPLLPLPRGGAPRSFSASPFPALSSTQGGPNGRPKEQTLSPPKRNCHRDARRDNGPDQLHRKAKHSPTFPCHLAGQSVERHTCDIAASKLSPCARSSSPASAPGHSSPASSSVPSSPASSSSSSDPSRSSSSVRSSSAAFLSEILSAYPDEESLIPSASTPCV</sequence>
<feature type="compositionally biased region" description="Basic and acidic residues" evidence="1">
    <location>
        <begin position="155"/>
        <end position="168"/>
    </location>
</feature>
<reference evidence="2" key="1">
    <citation type="journal article" date="2015" name="PLoS ONE">
        <title>Comprehensive Evaluation of Toxoplasma gondii VEG and Neospora caninum LIV Genomes with Tachyzoite Stage Transcriptome and Proteome Defines Novel Transcript Features.</title>
        <authorList>
            <person name="Ramaprasad A."/>
            <person name="Mourier T."/>
            <person name="Naeem R."/>
            <person name="Malas T.B."/>
            <person name="Moussa E."/>
            <person name="Panigrahi A."/>
            <person name="Vermont S.J."/>
            <person name="Otto T.D."/>
            <person name="Wastling J."/>
            <person name="Pain A."/>
        </authorList>
    </citation>
    <scope>NUCLEOTIDE SEQUENCE</scope>
    <source>
        <strain evidence="2">Liverpool</strain>
    </source>
</reference>
<proteinExistence type="predicted"/>
<dbReference type="EMBL" id="LN714485">
    <property type="protein sequence ID" value="CEL69406.1"/>
    <property type="molecule type" value="Genomic_DNA"/>
</dbReference>
<gene>
    <name evidence="2" type="ORF">BN1204_051163</name>
</gene>
<dbReference type="AlphaFoldDB" id="A0A0F7UK52"/>
<accession>A0A0F7UK52</accession>
<evidence type="ECO:0000256" key="1">
    <source>
        <dbReference type="SAM" id="MobiDB-lite"/>
    </source>
</evidence>
<feature type="compositionally biased region" description="Basic and acidic residues" evidence="1">
    <location>
        <begin position="56"/>
        <end position="69"/>
    </location>
</feature>
<evidence type="ECO:0000313" key="2">
    <source>
        <dbReference type="EMBL" id="CEL69406.1"/>
    </source>
</evidence>
<protein>
    <submittedName>
        <fullName evidence="2">Protein phosphatase 2C, putative</fullName>
    </submittedName>
</protein>
<feature type="region of interest" description="Disordered" evidence="1">
    <location>
        <begin position="56"/>
        <end position="181"/>
    </location>
</feature>